<dbReference type="Proteomes" id="UP000095286">
    <property type="component" value="Unplaced"/>
</dbReference>
<name>A0AC35TT10_9BILA</name>
<proteinExistence type="predicted"/>
<evidence type="ECO:0000313" key="2">
    <source>
        <dbReference type="WBParaSite" id="RSKR_0000392900.1"/>
    </source>
</evidence>
<organism evidence="1 2">
    <name type="scientific">Rhabditophanes sp. KR3021</name>
    <dbReference type="NCBI Taxonomy" id="114890"/>
    <lineage>
        <taxon>Eukaryota</taxon>
        <taxon>Metazoa</taxon>
        <taxon>Ecdysozoa</taxon>
        <taxon>Nematoda</taxon>
        <taxon>Chromadorea</taxon>
        <taxon>Rhabditida</taxon>
        <taxon>Tylenchina</taxon>
        <taxon>Panagrolaimomorpha</taxon>
        <taxon>Strongyloidoidea</taxon>
        <taxon>Alloionematidae</taxon>
        <taxon>Rhabditophanes</taxon>
    </lineage>
</organism>
<protein>
    <submittedName>
        <fullName evidence="2">Ubiquitin carboxyl-terminal hydrolase</fullName>
    </submittedName>
</protein>
<accession>A0AC35TT10</accession>
<sequence length="460" mass="51546">MPTVNVKWGPEKYSIDVDQQQPPIVLKTKLFELTGVVQERQKVLIKGKVLDDNDWKGLTLSEGAMLMMMGSVVSIPVVTSPEDTAMQVDVTADGIILPAGFKNLGNTCYLNATLQALRSVPELCTAVSSYVPNPNDSSHGNHFTLGTQTLFRQMENDKKTNGVTVPVNLLNLFHKFCPQMATLTPQGGLEQQDANEAFCEISKFLFSKLTIPGTGTTKFSKLFEGRMIWTMKNVESESEAPSVGSEEFLQLSCYLNADVKYLQSGLKAKMKEHLEKMSEEMGRNCQYEKNTVIDRLPAYLSVQLVRFFYKEKGKVNAKILKDVKFSMHLDVIEMCSSELQEKLKPARIAFKEEDDAMVHRKKEDLEGLTYKKHPFSFQDDAGSNNSGMYELQAVITHKGRYANAGHYVGWVKIEGGKWVMCDDEHVEPVTEEQVLKLSGGGDWHCAYVLVYGPRILSTPI</sequence>
<evidence type="ECO:0000313" key="1">
    <source>
        <dbReference type="Proteomes" id="UP000095286"/>
    </source>
</evidence>
<dbReference type="WBParaSite" id="RSKR_0000392900.1">
    <property type="protein sequence ID" value="RSKR_0000392900.1"/>
    <property type="gene ID" value="RSKR_0000392900"/>
</dbReference>
<reference evidence="2" key="1">
    <citation type="submission" date="2016-11" db="UniProtKB">
        <authorList>
            <consortium name="WormBaseParasite"/>
        </authorList>
    </citation>
    <scope>IDENTIFICATION</scope>
    <source>
        <strain evidence="2">KR3021</strain>
    </source>
</reference>